<dbReference type="Proteomes" id="UP001301012">
    <property type="component" value="Unassembled WGS sequence"/>
</dbReference>
<organism evidence="8 9">
    <name type="scientific">Romboutsia sedimentorum</name>
    <dbReference type="NCBI Taxonomy" id="1368474"/>
    <lineage>
        <taxon>Bacteria</taxon>
        <taxon>Bacillati</taxon>
        <taxon>Bacillota</taxon>
        <taxon>Clostridia</taxon>
        <taxon>Peptostreptococcales</taxon>
        <taxon>Peptostreptococcaceae</taxon>
        <taxon>Romboutsia</taxon>
    </lineage>
</organism>
<dbReference type="SUPFAM" id="SSF55874">
    <property type="entry name" value="ATPase domain of HSP90 chaperone/DNA topoisomerase II/histidine kinase"/>
    <property type="match status" value="1"/>
</dbReference>
<evidence type="ECO:0000256" key="4">
    <source>
        <dbReference type="ARBA" id="ARBA00022777"/>
    </source>
</evidence>
<dbReference type="RefSeq" id="WP_284131554.1">
    <property type="nucleotide sequence ID" value="NZ_JASKYM010000001.1"/>
</dbReference>
<dbReference type="Pfam" id="PF02518">
    <property type="entry name" value="HATPase_c"/>
    <property type="match status" value="1"/>
</dbReference>
<dbReference type="SUPFAM" id="SSF47384">
    <property type="entry name" value="Homodimeric domain of signal transducing histidine kinase"/>
    <property type="match status" value="1"/>
</dbReference>
<dbReference type="SUPFAM" id="SSF63829">
    <property type="entry name" value="Calcium-dependent phosphotriesterase"/>
    <property type="match status" value="2"/>
</dbReference>
<dbReference type="InterPro" id="IPR003594">
    <property type="entry name" value="HATPase_dom"/>
</dbReference>
<dbReference type="CDD" id="cd00082">
    <property type="entry name" value="HisKA"/>
    <property type="match status" value="1"/>
</dbReference>
<dbReference type="EC" id="2.7.13.3" evidence="2"/>
<dbReference type="Gene3D" id="1.10.287.130">
    <property type="match status" value="1"/>
</dbReference>
<comment type="caution">
    <text evidence="8">The sequence shown here is derived from an EMBL/GenBank/DDBJ whole genome shotgun (WGS) entry which is preliminary data.</text>
</comment>
<dbReference type="InterPro" id="IPR004358">
    <property type="entry name" value="Sig_transdc_His_kin-like_C"/>
</dbReference>
<dbReference type="PRINTS" id="PR00344">
    <property type="entry name" value="BCTRLSENSOR"/>
</dbReference>
<keyword evidence="6" id="KW-0175">Coiled coil</keyword>
<dbReference type="InterPro" id="IPR036097">
    <property type="entry name" value="HisK_dim/P_sf"/>
</dbReference>
<dbReference type="Pfam" id="PF07495">
    <property type="entry name" value="Y_Y_Y"/>
    <property type="match status" value="1"/>
</dbReference>
<dbReference type="Gene3D" id="2.130.10.10">
    <property type="entry name" value="YVTN repeat-like/Quinoprotein amine dehydrogenase"/>
    <property type="match status" value="2"/>
</dbReference>
<feature type="domain" description="Histidine kinase" evidence="7">
    <location>
        <begin position="840"/>
        <end position="1063"/>
    </location>
</feature>
<dbReference type="InterPro" id="IPR011123">
    <property type="entry name" value="Y_Y_Y"/>
</dbReference>
<accession>A0ABT7E6N2</accession>
<evidence type="ECO:0000256" key="2">
    <source>
        <dbReference type="ARBA" id="ARBA00012438"/>
    </source>
</evidence>
<reference evidence="8 9" key="1">
    <citation type="submission" date="2023-05" db="EMBL/GenBank/DDBJ databases">
        <title>Rombocin, a short stable natural nisin variant, displays selective antimicrobial activity against Listeria monocytogenes and employs dual mode of action to kill target bacterial strains.</title>
        <authorList>
            <person name="Wambui J."/>
            <person name="Stephan R."/>
            <person name="Kuipers O.P."/>
        </authorList>
    </citation>
    <scope>NUCLEOTIDE SEQUENCE [LARGE SCALE GENOMIC DNA]</scope>
    <source>
        <strain evidence="8 9">RC002</strain>
    </source>
</reference>
<comment type="catalytic activity">
    <reaction evidence="1">
        <text>ATP + protein L-histidine = ADP + protein N-phospho-L-histidine.</text>
        <dbReference type="EC" id="2.7.13.3"/>
    </reaction>
</comment>
<evidence type="ECO:0000256" key="1">
    <source>
        <dbReference type="ARBA" id="ARBA00000085"/>
    </source>
</evidence>
<dbReference type="InterPro" id="IPR011110">
    <property type="entry name" value="Reg_prop"/>
</dbReference>
<protein>
    <recommendedName>
        <fullName evidence="2">histidine kinase</fullName>
        <ecNumber evidence="2">2.7.13.3</ecNumber>
    </recommendedName>
</protein>
<evidence type="ECO:0000313" key="9">
    <source>
        <dbReference type="Proteomes" id="UP001301012"/>
    </source>
</evidence>
<evidence type="ECO:0000256" key="6">
    <source>
        <dbReference type="SAM" id="Coils"/>
    </source>
</evidence>
<evidence type="ECO:0000256" key="5">
    <source>
        <dbReference type="ARBA" id="ARBA00023012"/>
    </source>
</evidence>
<dbReference type="PANTHER" id="PTHR43547">
    <property type="entry name" value="TWO-COMPONENT HISTIDINE KINASE"/>
    <property type="match status" value="1"/>
</dbReference>
<keyword evidence="3" id="KW-0597">Phosphoprotein</keyword>
<dbReference type="SMART" id="SM00387">
    <property type="entry name" value="HATPase_c"/>
    <property type="match status" value="1"/>
</dbReference>
<gene>
    <name evidence="8" type="ORF">QOZ84_03405</name>
</gene>
<feature type="coiled-coil region" evidence="6">
    <location>
        <begin position="796"/>
        <end position="833"/>
    </location>
</feature>
<keyword evidence="9" id="KW-1185">Reference proteome</keyword>
<dbReference type="InterPro" id="IPR036890">
    <property type="entry name" value="HATPase_C_sf"/>
</dbReference>
<dbReference type="InterPro" id="IPR013783">
    <property type="entry name" value="Ig-like_fold"/>
</dbReference>
<dbReference type="InterPro" id="IPR003661">
    <property type="entry name" value="HisK_dim/P_dom"/>
</dbReference>
<dbReference type="InterPro" id="IPR015943">
    <property type="entry name" value="WD40/YVTN_repeat-like_dom_sf"/>
</dbReference>
<keyword evidence="5" id="KW-0902">Two-component regulatory system</keyword>
<name>A0ABT7E6N2_9FIRM</name>
<keyword evidence="4" id="KW-0418">Kinase</keyword>
<dbReference type="PANTHER" id="PTHR43547:SF2">
    <property type="entry name" value="HYBRID SIGNAL TRANSDUCTION HISTIDINE KINASE C"/>
    <property type="match status" value="1"/>
</dbReference>
<evidence type="ECO:0000313" key="8">
    <source>
        <dbReference type="EMBL" id="MDK2562584.1"/>
    </source>
</evidence>
<keyword evidence="4" id="KW-0808">Transferase</keyword>
<evidence type="ECO:0000256" key="3">
    <source>
        <dbReference type="ARBA" id="ARBA00022553"/>
    </source>
</evidence>
<dbReference type="EMBL" id="JASKYM010000001">
    <property type="protein sequence ID" value="MDK2562584.1"/>
    <property type="molecule type" value="Genomic_DNA"/>
</dbReference>
<evidence type="ECO:0000259" key="7">
    <source>
        <dbReference type="PROSITE" id="PS50109"/>
    </source>
</evidence>
<dbReference type="Gene3D" id="2.60.40.10">
    <property type="entry name" value="Immunoglobulins"/>
    <property type="match status" value="1"/>
</dbReference>
<dbReference type="Pfam" id="PF07494">
    <property type="entry name" value="Reg_prop"/>
    <property type="match status" value="6"/>
</dbReference>
<dbReference type="Gene3D" id="3.30.565.10">
    <property type="entry name" value="Histidine kinase-like ATPase, C-terminal domain"/>
    <property type="match status" value="1"/>
</dbReference>
<dbReference type="CDD" id="cd00075">
    <property type="entry name" value="HATPase"/>
    <property type="match status" value="1"/>
</dbReference>
<dbReference type="InterPro" id="IPR005467">
    <property type="entry name" value="His_kinase_dom"/>
</dbReference>
<dbReference type="PROSITE" id="PS50109">
    <property type="entry name" value="HIS_KIN"/>
    <property type="match status" value="1"/>
</dbReference>
<proteinExistence type="predicted"/>
<sequence length="1064" mass="121956">MKGMKISISTIFIIIMALIIKCDFVLANEKINFDRLTVEDGLSQGTVTSIVKDNKNNVWIGTNDGLNRYNGYDFKIYKHDEKNKNSLPSNSIKKVKEDNDSNLWILTNYGISKMNIETEIITTYEDFDMVDNLNKIDINDILITENGSVLLATSKGIKIYDKKQKNIKSLSYGEQKNIEEYIYSLEEDDEGNIWVSTQSGINKIAKNNKKIDYFFDYTDLDIKDVAHQIYYDKAGYIWCATYNSGLVKIDKDNNVKKYKSDNSKKSLPSNFITSILRDDYGVLWIGTNNGLVKYNEKSDKFKVYKSKPHDKNSLLDDDILTIVKGYSKSIWVGTYLGISLFHTEDKFYNYSHDVLDNNSISSNKIKSVYEDEYGFIWVATNKKYIDIIDKKNNYIHHINKFRDLTLTDRSVNYITGKGSLVYIGTAHGLIEVNLKTNKAKTYTKKSGLLSNNSTNLFLDREGYLWIASEKGINLLNNKDKTIINLGDFIDKNILKDKKVASMFEDSKGNYYIGYSDYGGLVKINPNKNKVKIYKHDSKNKDSISSSSISSIDEDRNGSLWIGTKNGLNKLEKFSEKFIKYNSKQGLINNNIDGVLIDKNNQPWVKSNNGISILNIKKGIFNNVNYFDLLESNEFSKHAQYINKEGEFLIGGENGLNIFNANELNIMPSKKEIIFDYFKVNGKEYKNIENINLKYNQNNIDINFYLPSYKNKGMSVYKYKLEDEDNKEKWCITNDTKVSYSNLEPGNYTFKVMSNGYNGVENNENSVKFRISPPLWKSNIAKIIYMLIIAAIIYINVKKVKKLNVLVEKRKEELQNEREVSEALLKNIIDLEQNKNKCFVNLSYELRTPITLINATVQLVNKINKMQDGISKESLSYHIGIINKNCKKLLGTINNIIDSTKLENNSYIITLEEKDIVFTVEEAALSLKEYIESKDIELIIDTDVEEKIISCDETEIERCILNLVDNARKFTPNGGYIKVDIKDLNDKVEISVSDNGIGIDKEYQDNIFDRFNQVLDMKKEALKGGSGLGLTITKHIIQKHNGRIYLESEEGKGSKFIITLPTNID</sequence>